<evidence type="ECO:0000313" key="2">
    <source>
        <dbReference type="EMBL" id="GGR20045.1"/>
    </source>
</evidence>
<reference evidence="2" key="2">
    <citation type="submission" date="2020-09" db="EMBL/GenBank/DDBJ databases">
        <authorList>
            <person name="Sun Q."/>
            <person name="Ohkuma M."/>
        </authorList>
    </citation>
    <scope>NUCLEOTIDE SEQUENCE</scope>
    <source>
        <strain evidence="2">JCM 31311</strain>
    </source>
</reference>
<feature type="region of interest" description="Disordered" evidence="1">
    <location>
        <begin position="1"/>
        <end position="21"/>
    </location>
</feature>
<dbReference type="AlphaFoldDB" id="A0A918FBS8"/>
<reference evidence="2" key="1">
    <citation type="journal article" date="2014" name="Int. J. Syst. Evol. Microbiol.">
        <title>Complete genome sequence of Corynebacterium casei LMG S-19264T (=DSM 44701T), isolated from a smear-ripened cheese.</title>
        <authorList>
            <consortium name="US DOE Joint Genome Institute (JGI-PGF)"/>
            <person name="Walter F."/>
            <person name="Albersmeier A."/>
            <person name="Kalinowski J."/>
            <person name="Ruckert C."/>
        </authorList>
    </citation>
    <scope>NUCLEOTIDE SEQUENCE</scope>
    <source>
        <strain evidence="2">JCM 31311</strain>
    </source>
</reference>
<protein>
    <submittedName>
        <fullName evidence="2">Uncharacterized protein</fullName>
    </submittedName>
</protein>
<comment type="caution">
    <text evidence="2">The sequence shown here is derived from an EMBL/GenBank/DDBJ whole genome shotgun (WGS) entry which is preliminary data.</text>
</comment>
<organism evidence="2 3">
    <name type="scientific">Deinococcus ruber</name>
    <dbReference type="NCBI Taxonomy" id="1848197"/>
    <lineage>
        <taxon>Bacteria</taxon>
        <taxon>Thermotogati</taxon>
        <taxon>Deinococcota</taxon>
        <taxon>Deinococci</taxon>
        <taxon>Deinococcales</taxon>
        <taxon>Deinococcaceae</taxon>
        <taxon>Deinococcus</taxon>
    </lineage>
</organism>
<gene>
    <name evidence="2" type="ORF">GCM10008957_35570</name>
</gene>
<sequence length="64" mass="7129">MNGGERKRVSSARNSGYSWMNDDTRDVHMNHALTIRKHLGFMAAYCIRVTQEGREGLSVDSSAG</sequence>
<dbReference type="Proteomes" id="UP000603865">
    <property type="component" value="Unassembled WGS sequence"/>
</dbReference>
<evidence type="ECO:0000256" key="1">
    <source>
        <dbReference type="SAM" id="MobiDB-lite"/>
    </source>
</evidence>
<proteinExistence type="predicted"/>
<keyword evidence="3" id="KW-1185">Reference proteome</keyword>
<accession>A0A918FBS8</accession>
<name>A0A918FBS8_9DEIO</name>
<dbReference type="EMBL" id="BMQL01000024">
    <property type="protein sequence ID" value="GGR20045.1"/>
    <property type="molecule type" value="Genomic_DNA"/>
</dbReference>
<evidence type="ECO:0000313" key="3">
    <source>
        <dbReference type="Proteomes" id="UP000603865"/>
    </source>
</evidence>